<dbReference type="SMART" id="SM00415">
    <property type="entry name" value="HSF"/>
    <property type="match status" value="1"/>
</dbReference>
<feature type="coiled-coil region" evidence="9">
    <location>
        <begin position="140"/>
        <end position="174"/>
    </location>
</feature>
<dbReference type="Gene3D" id="1.25.40.10">
    <property type="entry name" value="Tetratricopeptide repeat domain"/>
    <property type="match status" value="2"/>
</dbReference>
<gene>
    <name evidence="11" type="ORF">Sradi_5992300</name>
</gene>
<organism evidence="11">
    <name type="scientific">Sesamum radiatum</name>
    <name type="common">Black benniseed</name>
    <dbReference type="NCBI Taxonomy" id="300843"/>
    <lineage>
        <taxon>Eukaryota</taxon>
        <taxon>Viridiplantae</taxon>
        <taxon>Streptophyta</taxon>
        <taxon>Embryophyta</taxon>
        <taxon>Tracheophyta</taxon>
        <taxon>Spermatophyta</taxon>
        <taxon>Magnoliopsida</taxon>
        <taxon>eudicotyledons</taxon>
        <taxon>Gunneridae</taxon>
        <taxon>Pentapetalae</taxon>
        <taxon>asterids</taxon>
        <taxon>lamiids</taxon>
        <taxon>Lamiales</taxon>
        <taxon>Pedaliaceae</taxon>
        <taxon>Sesamum</taxon>
    </lineage>
</organism>
<dbReference type="GO" id="GO:0003729">
    <property type="term" value="F:mRNA binding"/>
    <property type="evidence" value="ECO:0007669"/>
    <property type="project" value="UniProtKB-ARBA"/>
</dbReference>
<dbReference type="GO" id="GO:0003700">
    <property type="term" value="F:DNA-binding transcription factor activity"/>
    <property type="evidence" value="ECO:0007669"/>
    <property type="project" value="InterPro"/>
</dbReference>
<proteinExistence type="inferred from homology"/>
<reference evidence="11" key="1">
    <citation type="submission" date="2020-06" db="EMBL/GenBank/DDBJ databases">
        <authorList>
            <person name="Li T."/>
            <person name="Hu X."/>
            <person name="Zhang T."/>
            <person name="Song X."/>
            <person name="Zhang H."/>
            <person name="Dai N."/>
            <person name="Sheng W."/>
            <person name="Hou X."/>
            <person name="Wei L."/>
        </authorList>
    </citation>
    <scope>NUCLEOTIDE SEQUENCE</scope>
    <source>
        <strain evidence="11">G02</strain>
        <tissue evidence="11">Leaf</tissue>
    </source>
</reference>
<dbReference type="InterPro" id="IPR000232">
    <property type="entry name" value="HSF_DNA-bd"/>
</dbReference>
<keyword evidence="9" id="KW-0175">Coiled coil</keyword>
<dbReference type="Pfam" id="PF13041">
    <property type="entry name" value="PPR_2"/>
    <property type="match status" value="1"/>
</dbReference>
<evidence type="ECO:0000256" key="7">
    <source>
        <dbReference type="PROSITE-ProRule" id="PRU00708"/>
    </source>
</evidence>
<dbReference type="SUPFAM" id="SSF48452">
    <property type="entry name" value="TPR-like"/>
    <property type="match status" value="1"/>
</dbReference>
<dbReference type="FunFam" id="1.10.10.10:FF:000660">
    <property type="entry name" value="Heat stress transcription factor A-6b"/>
    <property type="match status" value="1"/>
</dbReference>
<evidence type="ECO:0000256" key="2">
    <source>
        <dbReference type="ARBA" id="ARBA00007626"/>
    </source>
</evidence>
<evidence type="ECO:0000256" key="9">
    <source>
        <dbReference type="SAM" id="Coils"/>
    </source>
</evidence>
<name>A0AAW2KFN7_SESRA</name>
<dbReference type="NCBIfam" id="TIGR00756">
    <property type="entry name" value="PPR"/>
    <property type="match status" value="1"/>
</dbReference>
<evidence type="ECO:0000313" key="11">
    <source>
        <dbReference type="EMBL" id="KAL0305750.1"/>
    </source>
</evidence>
<comment type="similarity">
    <text evidence="8">Belongs to the HSF family.</text>
</comment>
<evidence type="ECO:0000256" key="8">
    <source>
        <dbReference type="RuleBase" id="RU004020"/>
    </source>
</evidence>
<protein>
    <submittedName>
        <fullName evidence="11">Pentatricopeptide repeat-containing protein, mitochondrial</fullName>
    </submittedName>
</protein>
<comment type="caution">
    <text evidence="11">The sequence shown here is derived from an EMBL/GenBank/DDBJ whole genome shotgun (WGS) entry which is preliminary data.</text>
</comment>
<comment type="similarity">
    <text evidence="2">Belongs to the PPR family. P subfamily.</text>
</comment>
<dbReference type="Pfam" id="PF00447">
    <property type="entry name" value="HSF_DNA-bind"/>
    <property type="match status" value="1"/>
</dbReference>
<dbReference type="InterPro" id="IPR036388">
    <property type="entry name" value="WH-like_DNA-bd_sf"/>
</dbReference>
<comment type="subcellular location">
    <subcellularLocation>
        <location evidence="1">Nucleus</location>
    </subcellularLocation>
</comment>
<keyword evidence="3" id="KW-0677">Repeat</keyword>
<keyword evidence="6" id="KW-0802">TPR repeat</keyword>
<evidence type="ECO:0000256" key="4">
    <source>
        <dbReference type="ARBA" id="ARBA00023125"/>
    </source>
</evidence>
<evidence type="ECO:0000256" key="3">
    <source>
        <dbReference type="ARBA" id="ARBA00022737"/>
    </source>
</evidence>
<feature type="repeat" description="PPR" evidence="7">
    <location>
        <begin position="290"/>
        <end position="324"/>
    </location>
</feature>
<evidence type="ECO:0000256" key="1">
    <source>
        <dbReference type="ARBA" id="ARBA00004123"/>
    </source>
</evidence>
<dbReference type="GO" id="GO:0005634">
    <property type="term" value="C:nucleus"/>
    <property type="evidence" value="ECO:0007669"/>
    <property type="project" value="UniProtKB-SubCell"/>
</dbReference>
<dbReference type="InterPro" id="IPR019734">
    <property type="entry name" value="TPR_rpt"/>
</dbReference>
<dbReference type="GO" id="GO:0005739">
    <property type="term" value="C:mitochondrion"/>
    <property type="evidence" value="ECO:0007669"/>
    <property type="project" value="TreeGrafter"/>
</dbReference>
<evidence type="ECO:0000259" key="10">
    <source>
        <dbReference type="SMART" id="SM00415"/>
    </source>
</evidence>
<evidence type="ECO:0000256" key="5">
    <source>
        <dbReference type="ARBA" id="ARBA00023242"/>
    </source>
</evidence>
<evidence type="ECO:0000256" key="6">
    <source>
        <dbReference type="PROSITE-ProRule" id="PRU00339"/>
    </source>
</evidence>
<dbReference type="PROSITE" id="PS50005">
    <property type="entry name" value="TPR"/>
    <property type="match status" value="1"/>
</dbReference>
<reference evidence="11" key="2">
    <citation type="journal article" date="2024" name="Plant">
        <title>Genomic evolution and insights into agronomic trait innovations of Sesamum species.</title>
        <authorList>
            <person name="Miao H."/>
            <person name="Wang L."/>
            <person name="Qu L."/>
            <person name="Liu H."/>
            <person name="Sun Y."/>
            <person name="Le M."/>
            <person name="Wang Q."/>
            <person name="Wei S."/>
            <person name="Zheng Y."/>
            <person name="Lin W."/>
            <person name="Duan Y."/>
            <person name="Cao H."/>
            <person name="Xiong S."/>
            <person name="Wang X."/>
            <person name="Wei L."/>
            <person name="Li C."/>
            <person name="Ma Q."/>
            <person name="Ju M."/>
            <person name="Zhao R."/>
            <person name="Li G."/>
            <person name="Mu C."/>
            <person name="Tian Q."/>
            <person name="Mei H."/>
            <person name="Zhang T."/>
            <person name="Gao T."/>
            <person name="Zhang H."/>
        </authorList>
    </citation>
    <scope>NUCLEOTIDE SEQUENCE</scope>
    <source>
        <strain evidence="11">G02</strain>
    </source>
</reference>
<dbReference type="Gene3D" id="1.10.10.10">
    <property type="entry name" value="Winged helix-like DNA-binding domain superfamily/Winged helix DNA-binding domain"/>
    <property type="match status" value="1"/>
</dbReference>
<dbReference type="PANTHER" id="PTHR45717">
    <property type="entry name" value="OS12G0527900 PROTEIN"/>
    <property type="match status" value="1"/>
</dbReference>
<dbReference type="InterPro" id="IPR002885">
    <property type="entry name" value="PPR_rpt"/>
</dbReference>
<keyword evidence="4" id="KW-0238">DNA-binding</keyword>
<keyword evidence="5" id="KW-0539">Nucleus</keyword>
<sequence length="596" mass="68664">MSRKSKCPPPFLSKTYDLLEEEGEGEACVGKKIVSWNMEGNGFVVWSPAEFSELMLPKYFKHNNFSSFIRQLNTYGFKKTASKRWEFQHEKFRRGCRHLLAEMRRKKCQPSVFPSYLRPNSAPHHPPNTHQDNKSIAAAAASSEVVLMELKEENKKLRQERVDLELQIAHFKTMQINTRCYCTNGTQKKKASLYDKISPLGNPKIDVTPELQKWVDTGNKVRFAELQRIIVDLRKRKRFSQALQVSEWMRTTGTYIFTPVQHAVQLDLIGKVHGYLQAERYFNSLSEHEKTVTYNDIMCMYSSIGQNDKVPEVFNQMKENNVQPDNLSYRICINSLGVGSDIEGLEKVLTEMETDAHIVMDWNTYTVVANFYSKAGLKSKANIVLKKAEGRLDNKDGLGYNHLISLHAQLGNRDDVFRLWRLKQKSSKKCLNRDYKNMVESLVRLDELEVAEKVLKEWESSGNCYDFRVPSVLIVGHIEKGFCKKAEALLEHLMEMGKATTPNIWGRLATGYFEKGEMENAFKSLRVALSLHDSSKEIKLEDKRRTYHSLLKAYVASGKEVDRLLDTMKLDNYEEDEETLKILSLTQNECKTSSCP</sequence>
<dbReference type="PROSITE" id="PS51375">
    <property type="entry name" value="PPR"/>
    <property type="match status" value="1"/>
</dbReference>
<dbReference type="GO" id="GO:0043565">
    <property type="term" value="F:sequence-specific DNA binding"/>
    <property type="evidence" value="ECO:0007669"/>
    <property type="project" value="InterPro"/>
</dbReference>
<accession>A0AAW2KFN7</accession>
<dbReference type="SUPFAM" id="SSF46785">
    <property type="entry name" value="Winged helix' DNA-binding domain"/>
    <property type="match status" value="1"/>
</dbReference>
<feature type="domain" description="HSF-type DNA-binding" evidence="10">
    <location>
        <begin position="7"/>
        <end position="106"/>
    </location>
</feature>
<dbReference type="InterPro" id="IPR036390">
    <property type="entry name" value="WH_DNA-bd_sf"/>
</dbReference>
<dbReference type="EMBL" id="JACGWJ010000028">
    <property type="protein sequence ID" value="KAL0305750.1"/>
    <property type="molecule type" value="Genomic_DNA"/>
</dbReference>
<dbReference type="AlphaFoldDB" id="A0AAW2KFN7"/>
<dbReference type="InterPro" id="IPR011990">
    <property type="entry name" value="TPR-like_helical_dom_sf"/>
</dbReference>
<dbReference type="PANTHER" id="PTHR45717:SF20">
    <property type="entry name" value="OS07G0598500 PROTEIN"/>
    <property type="match status" value="1"/>
</dbReference>
<feature type="repeat" description="TPR" evidence="6">
    <location>
        <begin position="502"/>
        <end position="535"/>
    </location>
</feature>